<dbReference type="Proteomes" id="UP000694867">
    <property type="component" value="Unplaced"/>
</dbReference>
<dbReference type="GO" id="GO:0006685">
    <property type="term" value="P:sphingomyelin catabolic process"/>
    <property type="evidence" value="ECO:0007669"/>
    <property type="project" value="UniProtKB-UniRule"/>
</dbReference>
<evidence type="ECO:0000259" key="12">
    <source>
        <dbReference type="Pfam" id="PF00149"/>
    </source>
</evidence>
<dbReference type="InterPro" id="IPR029052">
    <property type="entry name" value="Metallo-depent_PP-like"/>
</dbReference>
<reference evidence="15" key="1">
    <citation type="submission" date="2025-08" db="UniProtKB">
        <authorList>
            <consortium name="RefSeq"/>
        </authorList>
    </citation>
    <scope>IDENTIFICATION</scope>
</reference>
<comment type="subcellular location">
    <subcellularLocation>
        <location evidence="1">Secreted</location>
    </subcellularLocation>
</comment>
<feature type="disulfide bond" evidence="11">
    <location>
        <begin position="215"/>
        <end position="220"/>
    </location>
</feature>
<dbReference type="Pfam" id="PF19272">
    <property type="entry name" value="ASMase_C"/>
    <property type="match status" value="1"/>
</dbReference>
<evidence type="ECO:0000313" key="14">
    <source>
        <dbReference type="Proteomes" id="UP000694867"/>
    </source>
</evidence>
<feature type="disulfide bond" evidence="11">
    <location>
        <begin position="82"/>
        <end position="162"/>
    </location>
</feature>
<comment type="cofactor">
    <cofactor evidence="10">
        <name>Zn(2+)</name>
        <dbReference type="ChEBI" id="CHEBI:29105"/>
    </cofactor>
    <text evidence="10">Binds 2 Zn(2+) ions per subunit.</text>
</comment>
<dbReference type="GO" id="GO:0016798">
    <property type="term" value="F:hydrolase activity, acting on glycosyl bonds"/>
    <property type="evidence" value="ECO:0007669"/>
    <property type="project" value="UniProtKB-KW"/>
</dbReference>
<comment type="catalytic activity">
    <reaction evidence="9">
        <text>a sphingomyelin + H2O = phosphocholine + an N-acylsphing-4-enine + H(+)</text>
        <dbReference type="Rhea" id="RHEA:19253"/>
        <dbReference type="ChEBI" id="CHEBI:15377"/>
        <dbReference type="ChEBI" id="CHEBI:15378"/>
        <dbReference type="ChEBI" id="CHEBI:17636"/>
        <dbReference type="ChEBI" id="CHEBI:52639"/>
        <dbReference type="ChEBI" id="CHEBI:295975"/>
        <dbReference type="EC" id="3.1.4.12"/>
    </reaction>
</comment>
<feature type="binding site" evidence="10">
    <location>
        <position position="427"/>
    </location>
    <ligand>
        <name>Zn(2+)</name>
        <dbReference type="ChEBI" id="CHEBI:29105"/>
        <label>2</label>
    </ligand>
</feature>
<feature type="binding site" evidence="10">
    <location>
        <position position="461"/>
    </location>
    <ligand>
        <name>Zn(2+)</name>
        <dbReference type="ChEBI" id="CHEBI:29105"/>
        <label>2</label>
    </ligand>
</feature>
<protein>
    <recommendedName>
        <fullName evidence="9">Sphingomyelin phosphodiesterase</fullName>
        <ecNumber evidence="9">3.1.4.12</ecNumber>
    </recommendedName>
</protein>
<evidence type="ECO:0000256" key="1">
    <source>
        <dbReference type="ARBA" id="ARBA00004613"/>
    </source>
</evidence>
<evidence type="ECO:0000256" key="3">
    <source>
        <dbReference type="ARBA" id="ARBA00022525"/>
    </source>
</evidence>
<feature type="binding site" evidence="10">
    <location>
        <position position="202"/>
    </location>
    <ligand>
        <name>Zn(2+)</name>
        <dbReference type="ChEBI" id="CHEBI:29105"/>
        <label>1</label>
    </ligand>
</feature>
<keyword evidence="4 10" id="KW-0479">Metal-binding</keyword>
<dbReference type="Gene3D" id="3.60.21.10">
    <property type="match status" value="1"/>
</dbReference>
<feature type="binding site" evidence="10">
    <location>
        <position position="463"/>
    </location>
    <ligand>
        <name>Zn(2+)</name>
        <dbReference type="ChEBI" id="CHEBI:29105"/>
        <label>1</label>
    </ligand>
</feature>
<sequence length="616" mass="69494">MEILCNARDFMIPKLFMSIIPAVISLYWFGDLPDSASSIRLRRLDSNSICSIPLSDLWGPKLPDLPSVMDTFKSGVTTNETCGTCRSSVQAFKVALKSYSKTDLARWGKIGCNTFVSDLTAPEVCLGLLRNYIDIVHHIAELVVYEKISESDICSLIFGPRCGEISAPTHIWEVVLPPALKKRPKAPQAANNIKILHLSDFHYDPRYREGAQAQCDLPLCCREPPEETEDPMGNQSMASLSGRFGDLRHCDMPMETIESLVDDAVNLTVNLSHIYLTGDIPPHDVWKSDKQEYFNITKAVYDLLRNRFSVKVFPVIGNHEAVPPNMFSTERGALPTLRETPELYANLASFWSPWLGEEQSQTIRHGGYYAISISPVLKVIALNTNFCYYLNFWLLADSRDPAGQLAWLVRELQDSEVRGQKVHLLGHVPPGSFDCVHTWSAQFLRIVERFGSTITGQFYGHTHYDEFRVFYGANRVTPVGAAFIAPSATSYSAVNPAYKVFTYREQGVLLDSVTRTFNLTRANEEGRIDWETEYESRLIYEVNDLSPASMDAISRRLSQNPDVFQNYYRFYHRSSPSATWSECATLCQESIACSTRTDVPHDNSACLNAHPSREDR</sequence>
<name>A0AAJ7SJA6_9ACAR</name>
<evidence type="ECO:0000256" key="2">
    <source>
        <dbReference type="ARBA" id="ARBA00008234"/>
    </source>
</evidence>
<keyword evidence="5" id="KW-0732">Signal</keyword>
<evidence type="ECO:0000256" key="9">
    <source>
        <dbReference type="PIRNR" id="PIRNR000948"/>
    </source>
</evidence>
<feature type="binding site" evidence="10">
    <location>
        <position position="200"/>
    </location>
    <ligand>
        <name>Zn(2+)</name>
        <dbReference type="ChEBI" id="CHEBI:29105"/>
        <label>1</label>
    </ligand>
</feature>
<gene>
    <name evidence="15" type="primary">LOC100902332</name>
</gene>
<evidence type="ECO:0000256" key="11">
    <source>
        <dbReference type="PIRSR" id="PIRSR000948-2"/>
    </source>
</evidence>
<dbReference type="GO" id="GO:0004767">
    <property type="term" value="F:sphingomyelin phosphodiesterase activity"/>
    <property type="evidence" value="ECO:0007669"/>
    <property type="project" value="UniProtKB-UniRule"/>
</dbReference>
<comment type="similarity">
    <text evidence="2 9">Belongs to the acid sphingomyelinase family.</text>
</comment>
<feature type="disulfide bond" evidence="11">
    <location>
        <begin position="387"/>
        <end position="435"/>
    </location>
</feature>
<dbReference type="PANTHER" id="PTHR10340:SF34">
    <property type="entry name" value="SPHINGOMYELIN PHOSPHODIESTERASE"/>
    <property type="match status" value="1"/>
</dbReference>
<evidence type="ECO:0000256" key="4">
    <source>
        <dbReference type="ARBA" id="ARBA00022723"/>
    </source>
</evidence>
<dbReference type="GO" id="GO:0046872">
    <property type="term" value="F:metal ion binding"/>
    <property type="evidence" value="ECO:0007669"/>
    <property type="project" value="UniProtKB-KW"/>
</dbReference>
<evidence type="ECO:0000256" key="6">
    <source>
        <dbReference type="ARBA" id="ARBA00022801"/>
    </source>
</evidence>
<organism evidence="14 15">
    <name type="scientific">Galendromus occidentalis</name>
    <name type="common">western predatory mite</name>
    <dbReference type="NCBI Taxonomy" id="34638"/>
    <lineage>
        <taxon>Eukaryota</taxon>
        <taxon>Metazoa</taxon>
        <taxon>Ecdysozoa</taxon>
        <taxon>Arthropoda</taxon>
        <taxon>Chelicerata</taxon>
        <taxon>Arachnida</taxon>
        <taxon>Acari</taxon>
        <taxon>Parasitiformes</taxon>
        <taxon>Mesostigmata</taxon>
        <taxon>Gamasina</taxon>
        <taxon>Phytoseioidea</taxon>
        <taxon>Phytoseiidae</taxon>
        <taxon>Typhlodrominae</taxon>
        <taxon>Galendromus</taxon>
    </lineage>
</organism>
<evidence type="ECO:0000259" key="13">
    <source>
        <dbReference type="Pfam" id="PF19272"/>
    </source>
</evidence>
<feature type="disulfide bond" evidence="11">
    <location>
        <begin position="221"/>
        <end position="250"/>
    </location>
</feature>
<dbReference type="RefSeq" id="XP_028969109.1">
    <property type="nucleotide sequence ID" value="XM_029113276.1"/>
</dbReference>
<evidence type="ECO:0000256" key="8">
    <source>
        <dbReference type="ARBA" id="ARBA00023180"/>
    </source>
</evidence>
<keyword evidence="11" id="KW-1015">Disulfide bond</keyword>
<proteinExistence type="inferred from homology"/>
<dbReference type="InterPro" id="IPR011160">
    <property type="entry name" value="Sphingomy_PDE"/>
</dbReference>
<evidence type="ECO:0000256" key="7">
    <source>
        <dbReference type="ARBA" id="ARBA00022833"/>
    </source>
</evidence>
<feature type="disulfide bond" evidence="11">
    <location>
        <begin position="112"/>
        <end position="125"/>
    </location>
</feature>
<dbReference type="Pfam" id="PF00149">
    <property type="entry name" value="Metallophos"/>
    <property type="match status" value="1"/>
</dbReference>
<feature type="domain" description="Calcineurin-like phosphoesterase" evidence="12">
    <location>
        <begin position="193"/>
        <end position="464"/>
    </location>
</feature>
<dbReference type="KEGG" id="goe:100902332"/>
<comment type="function">
    <text evidence="9">Converts sphingomyelin to ceramide.</text>
</comment>
<dbReference type="AlphaFoldDB" id="A0AAJ7SJA6"/>
<feature type="binding site" evidence="10">
    <location>
        <position position="279"/>
    </location>
    <ligand>
        <name>Zn(2+)</name>
        <dbReference type="ChEBI" id="CHEBI:29105"/>
        <label>1</label>
    </ligand>
</feature>
<accession>A0AAJ7SJA6</accession>
<evidence type="ECO:0000256" key="10">
    <source>
        <dbReference type="PIRSR" id="PIRSR000948-1"/>
    </source>
</evidence>
<keyword evidence="9" id="KW-0326">Glycosidase</keyword>
<feature type="domain" description="Sphingomyelin phosphodiesterase C-terminal" evidence="13">
    <location>
        <begin position="479"/>
        <end position="596"/>
    </location>
</feature>
<feature type="disulfide bond" evidence="11">
    <location>
        <begin position="583"/>
        <end position="587"/>
    </location>
</feature>
<dbReference type="InterPro" id="IPR041805">
    <property type="entry name" value="ASMase/PPN1_MPP"/>
</dbReference>
<dbReference type="GeneID" id="100902332"/>
<dbReference type="InterPro" id="IPR004843">
    <property type="entry name" value="Calcineurin-like_PHP"/>
</dbReference>
<dbReference type="EC" id="3.1.4.12" evidence="9"/>
<keyword evidence="14" id="KW-1185">Reference proteome</keyword>
<keyword evidence="7 10" id="KW-0862">Zinc</keyword>
<feature type="disulfide bond" evidence="11">
    <location>
        <begin position="85"/>
        <end position="154"/>
    </location>
</feature>
<dbReference type="PIRSF" id="PIRSF000948">
    <property type="entry name" value="Sphingomy_PDE"/>
    <property type="match status" value="1"/>
</dbReference>
<feature type="binding site" evidence="10">
    <location>
        <position position="279"/>
    </location>
    <ligand>
        <name>Zn(2+)</name>
        <dbReference type="ChEBI" id="CHEBI:29105"/>
        <label>2</label>
    </ligand>
</feature>
<keyword evidence="8" id="KW-0325">Glycoprotein</keyword>
<keyword evidence="3" id="KW-0964">Secreted</keyword>
<dbReference type="SUPFAM" id="SSF56300">
    <property type="entry name" value="Metallo-dependent phosphatases"/>
    <property type="match status" value="1"/>
</dbReference>
<dbReference type="CDD" id="cd00842">
    <property type="entry name" value="MPP_ASMase"/>
    <property type="match status" value="1"/>
</dbReference>
<feature type="binding site" evidence="10">
    <location>
        <position position="318"/>
    </location>
    <ligand>
        <name>Zn(2+)</name>
        <dbReference type="ChEBI" id="CHEBI:29105"/>
        <label>2</label>
    </ligand>
</feature>
<evidence type="ECO:0000256" key="5">
    <source>
        <dbReference type="ARBA" id="ARBA00022729"/>
    </source>
</evidence>
<dbReference type="GO" id="GO:0005615">
    <property type="term" value="C:extracellular space"/>
    <property type="evidence" value="ECO:0007669"/>
    <property type="project" value="TreeGrafter"/>
</dbReference>
<keyword evidence="6 9" id="KW-0378">Hydrolase</keyword>
<dbReference type="InterPro" id="IPR045473">
    <property type="entry name" value="ASM_C"/>
</dbReference>
<dbReference type="PANTHER" id="PTHR10340">
    <property type="entry name" value="SPHINGOMYELIN PHOSPHODIESTERASE"/>
    <property type="match status" value="1"/>
</dbReference>
<dbReference type="GO" id="GO:0016020">
    <property type="term" value="C:membrane"/>
    <property type="evidence" value="ECO:0007669"/>
    <property type="project" value="GOC"/>
</dbReference>
<evidence type="ECO:0000313" key="15">
    <source>
        <dbReference type="RefSeq" id="XP_028969109.1"/>
    </source>
</evidence>